<dbReference type="PANTHER" id="PTHR43695">
    <property type="entry name" value="PUTATIVE (AFU_ORTHOLOGUE AFUA_2G17250)-RELATED"/>
    <property type="match status" value="1"/>
</dbReference>
<dbReference type="CDD" id="cd08983">
    <property type="entry name" value="GH43_Bt3655-like"/>
    <property type="match status" value="1"/>
</dbReference>
<keyword evidence="4 5" id="KW-0326">Glycosidase</keyword>
<evidence type="ECO:0000256" key="5">
    <source>
        <dbReference type="RuleBase" id="RU361187"/>
    </source>
</evidence>
<feature type="domain" description="SGNH hydrolase-type esterase" evidence="6">
    <location>
        <begin position="55"/>
        <end position="222"/>
    </location>
</feature>
<dbReference type="AlphaFoldDB" id="A0A4Y8L2U5"/>
<dbReference type="InterPro" id="IPR036514">
    <property type="entry name" value="SGNH_hydro_sf"/>
</dbReference>
<dbReference type="InterPro" id="IPR023296">
    <property type="entry name" value="Glyco_hydro_beta-prop_sf"/>
</dbReference>
<keyword evidence="3 5" id="KW-0378">Hydrolase</keyword>
<evidence type="ECO:0000256" key="3">
    <source>
        <dbReference type="ARBA" id="ARBA00022801"/>
    </source>
</evidence>
<keyword evidence="8" id="KW-1185">Reference proteome</keyword>
<evidence type="ECO:0000313" key="8">
    <source>
        <dbReference type="Proteomes" id="UP000297861"/>
    </source>
</evidence>
<reference evidence="7 8" key="1">
    <citation type="submission" date="2019-03" db="EMBL/GenBank/DDBJ databases">
        <title>San Antonio Military Medical Center submission to MRSN (WRAIR), pending publication.</title>
        <authorList>
            <person name="Blyth D.M."/>
            <person name="Mccarthy S.L."/>
            <person name="Schall S.E."/>
            <person name="Stam J.A."/>
            <person name="Ong A.C."/>
            <person name="Mcgann P.T."/>
        </authorList>
    </citation>
    <scope>NUCLEOTIDE SEQUENCE [LARGE SCALE GENOMIC DNA]</scope>
    <source>
        <strain evidence="7 8">MRSN571793</strain>
    </source>
</reference>
<proteinExistence type="inferred from homology"/>
<dbReference type="GO" id="GO:0004553">
    <property type="term" value="F:hydrolase activity, hydrolyzing O-glycosyl compounds"/>
    <property type="evidence" value="ECO:0007669"/>
    <property type="project" value="InterPro"/>
</dbReference>
<dbReference type="GO" id="GO:0005975">
    <property type="term" value="P:carbohydrate metabolic process"/>
    <property type="evidence" value="ECO:0007669"/>
    <property type="project" value="InterPro"/>
</dbReference>
<dbReference type="OrthoDB" id="9758923at2"/>
<dbReference type="InterPro" id="IPR006710">
    <property type="entry name" value="Glyco_hydro_43"/>
</dbReference>
<dbReference type="EMBL" id="SOML01000008">
    <property type="protein sequence ID" value="TFD95348.1"/>
    <property type="molecule type" value="Genomic_DNA"/>
</dbReference>
<dbReference type="GO" id="GO:0016788">
    <property type="term" value="F:hydrolase activity, acting on ester bonds"/>
    <property type="evidence" value="ECO:0007669"/>
    <property type="project" value="UniProtKB-ARBA"/>
</dbReference>
<evidence type="ECO:0000256" key="4">
    <source>
        <dbReference type="ARBA" id="ARBA00023295"/>
    </source>
</evidence>
<dbReference type="InterPro" id="IPR037459">
    <property type="entry name" value="RhgT-like"/>
</dbReference>
<protein>
    <recommendedName>
        <fullName evidence="6">SGNH hydrolase-type esterase domain-containing protein</fullName>
    </recommendedName>
</protein>
<evidence type="ECO:0000259" key="6">
    <source>
        <dbReference type="Pfam" id="PF13472"/>
    </source>
</evidence>
<dbReference type="Proteomes" id="UP000297861">
    <property type="component" value="Unassembled WGS sequence"/>
</dbReference>
<gene>
    <name evidence="7" type="ORF">E2605_13085</name>
</gene>
<dbReference type="Pfam" id="PF04616">
    <property type="entry name" value="Glyco_hydro_43"/>
    <property type="match status" value="1"/>
</dbReference>
<organism evidence="7 8">
    <name type="scientific">Dysgonomonas capnocytophagoides</name>
    <dbReference type="NCBI Taxonomy" id="45254"/>
    <lineage>
        <taxon>Bacteria</taxon>
        <taxon>Pseudomonadati</taxon>
        <taxon>Bacteroidota</taxon>
        <taxon>Bacteroidia</taxon>
        <taxon>Bacteroidales</taxon>
        <taxon>Dysgonomonadaceae</taxon>
        <taxon>Dysgonomonas</taxon>
    </lineage>
</organism>
<comment type="caution">
    <text evidence="7">The sequence shown here is derived from an EMBL/GenBank/DDBJ whole genome shotgun (WGS) entry which is preliminary data.</text>
</comment>
<evidence type="ECO:0000313" key="7">
    <source>
        <dbReference type="EMBL" id="TFD95348.1"/>
    </source>
</evidence>
<dbReference type="Gene3D" id="3.40.50.1110">
    <property type="entry name" value="SGNH hydrolase"/>
    <property type="match status" value="1"/>
</dbReference>
<dbReference type="CDD" id="cd01821">
    <property type="entry name" value="Rhamnogalacturan_acetylesterase_like"/>
    <property type="match status" value="1"/>
</dbReference>
<dbReference type="STRING" id="1121485.GCA_000426485_01441"/>
<dbReference type="Gene3D" id="2.115.10.20">
    <property type="entry name" value="Glycosyl hydrolase domain, family 43"/>
    <property type="match status" value="1"/>
</dbReference>
<dbReference type="SUPFAM" id="SSF75005">
    <property type="entry name" value="Arabinanase/levansucrase/invertase"/>
    <property type="match status" value="1"/>
</dbReference>
<name>A0A4Y8L2U5_9BACT</name>
<accession>A0A4Y8L2U5</accession>
<comment type="similarity">
    <text evidence="2 5">Belongs to the glycosyl hydrolase 43 family.</text>
</comment>
<evidence type="ECO:0000256" key="2">
    <source>
        <dbReference type="ARBA" id="ARBA00009865"/>
    </source>
</evidence>
<dbReference type="InterPro" id="IPR013830">
    <property type="entry name" value="SGNH_hydro"/>
</dbReference>
<dbReference type="PANTHER" id="PTHR43695:SF1">
    <property type="entry name" value="RHAMNOGALACTURONAN ACETYLESTERASE"/>
    <property type="match status" value="1"/>
</dbReference>
<dbReference type="SUPFAM" id="SSF52266">
    <property type="entry name" value="SGNH hydrolase"/>
    <property type="match status" value="1"/>
</dbReference>
<comment type="similarity">
    <text evidence="1">Belongs to the 'GDSL' lipolytic enzyme family.</text>
</comment>
<dbReference type="Pfam" id="PF13472">
    <property type="entry name" value="Lipase_GDSL_2"/>
    <property type="match status" value="1"/>
</dbReference>
<evidence type="ECO:0000256" key="1">
    <source>
        <dbReference type="ARBA" id="ARBA00008668"/>
    </source>
</evidence>
<sequence>MDSKCNLSIFVLSHKRYRINRKNLNMKKILLFSLMLLLAYSFTTVEPKVTIFIAGDSTAQSYKEEKDGLIKGWGQMLGKFLTDDVKVVNHAMGGRSTKTFISEGRWDKLLSEVSPGDYVFIQFGHNDASTRPERHASYGDYRKNLVKFIEDVRAKKANPVLLTSVVMRTFDKNGNLVDDRLKGYPVITRQVAKEYNVPMIDVNLKTRDFITILGDSASIPYYRWVDPGVDHAKPEGLKDDTHMMEKGATQVASFVAEGIKDLDLKGLSEYVKLDAAKKSENDVYLFSYFKGNGDGLHLAYSLDGLKWESLNNDSVYLKPVLGKDNLMRDPSIVQDDNGIFHMVWTTGWWDQGVGYASSKDLIHWSEQQNIPVMEKFTGTRNTWAPELFYDKKDKTFYIFWASTIPGAYPEVETTPNEKGLNHRQYYVTTKDFKTFSDTKLFFDGGFSVIDGAILQKDSKYYLFVKDETSVPTEKNIRLTSGDKPFDFPTKVTAPISENWVEGPAPLQVGDYVYVYFDKYRSKKYGAIRSKDMINWEDVSDSVSFPAGTRHGTAFPVSRDILEILRKR</sequence>